<evidence type="ECO:0000313" key="8">
    <source>
        <dbReference type="Proteomes" id="UP000261032"/>
    </source>
</evidence>
<evidence type="ECO:0000259" key="6">
    <source>
        <dbReference type="Pfam" id="PF00881"/>
    </source>
</evidence>
<keyword evidence="3" id="KW-0285">Flavoprotein</keyword>
<evidence type="ECO:0000256" key="3">
    <source>
        <dbReference type="ARBA" id="ARBA00022630"/>
    </source>
</evidence>
<dbReference type="GO" id="GO:0016491">
    <property type="term" value="F:oxidoreductase activity"/>
    <property type="evidence" value="ECO:0007669"/>
    <property type="project" value="UniProtKB-KW"/>
</dbReference>
<keyword evidence="5" id="KW-0560">Oxidoreductase</keyword>
<gene>
    <name evidence="7" type="ORF">DXB93_19500</name>
</gene>
<dbReference type="SUPFAM" id="SSF55469">
    <property type="entry name" value="FMN-dependent nitroreductase-like"/>
    <property type="match status" value="1"/>
</dbReference>
<feature type="domain" description="Nitroreductase" evidence="6">
    <location>
        <begin position="8"/>
        <end position="62"/>
    </location>
</feature>
<dbReference type="EMBL" id="QUSL01000097">
    <property type="protein sequence ID" value="RGD75669.1"/>
    <property type="molecule type" value="Genomic_DNA"/>
</dbReference>
<proteinExistence type="inferred from homology"/>
<sequence length="179" mass="20219">MNTIDTIINRHSYRGGYKQEKMPRKDLMKIVEAGLSAPSGCNKQTTSLIVVDDQDVLKKLHSVIKPPIGETAPAMICVLTRRIYAYRDKCFSVQDYSAAIENMLLAIVELGYQSCWIEGHITDLDQIGHKMAKILNVPDEYDLVAFLPVGIALEDMKPVKKIPFDQRAWFNSFGTNLKE</sequence>
<comment type="similarity">
    <text evidence="2">Belongs to the nitroreductase family.</text>
</comment>
<accession>A0A3E3E3B9</accession>
<evidence type="ECO:0000313" key="7">
    <source>
        <dbReference type="EMBL" id="RGD75669.1"/>
    </source>
</evidence>
<feature type="domain" description="Nitroreductase" evidence="6">
    <location>
        <begin position="67"/>
        <end position="150"/>
    </location>
</feature>
<reference evidence="7 8" key="1">
    <citation type="submission" date="2018-08" db="EMBL/GenBank/DDBJ databases">
        <title>A genome reference for cultivated species of the human gut microbiota.</title>
        <authorList>
            <person name="Zou Y."/>
            <person name="Xue W."/>
            <person name="Luo G."/>
        </authorList>
    </citation>
    <scope>NUCLEOTIDE SEQUENCE [LARGE SCALE GENOMIC DNA]</scope>
    <source>
        <strain evidence="7 8">OM06-4</strain>
    </source>
</reference>
<dbReference type="InterPro" id="IPR000415">
    <property type="entry name" value="Nitroreductase-like"/>
</dbReference>
<dbReference type="CDD" id="cd02062">
    <property type="entry name" value="Nitro_FMN_reductase"/>
    <property type="match status" value="1"/>
</dbReference>
<evidence type="ECO:0000256" key="2">
    <source>
        <dbReference type="ARBA" id="ARBA00007118"/>
    </source>
</evidence>
<dbReference type="PANTHER" id="PTHR43673:SF2">
    <property type="entry name" value="NITROREDUCTASE"/>
    <property type="match status" value="1"/>
</dbReference>
<name>A0A3E3E3B9_9FIRM</name>
<dbReference type="InterPro" id="IPR029479">
    <property type="entry name" value="Nitroreductase"/>
</dbReference>
<dbReference type="Proteomes" id="UP000261032">
    <property type="component" value="Unassembled WGS sequence"/>
</dbReference>
<evidence type="ECO:0000256" key="5">
    <source>
        <dbReference type="ARBA" id="ARBA00023002"/>
    </source>
</evidence>
<dbReference type="RefSeq" id="WP_117582784.1">
    <property type="nucleotide sequence ID" value="NZ_QUSL01000097.1"/>
</dbReference>
<dbReference type="PANTHER" id="PTHR43673">
    <property type="entry name" value="NAD(P)H NITROREDUCTASE YDGI-RELATED"/>
    <property type="match status" value="1"/>
</dbReference>
<comment type="caution">
    <text evidence="7">The sequence shown here is derived from an EMBL/GenBank/DDBJ whole genome shotgun (WGS) entry which is preliminary data.</text>
</comment>
<protein>
    <submittedName>
        <fullName evidence="7">Nitroreductase</fullName>
    </submittedName>
</protein>
<dbReference type="Pfam" id="PF00881">
    <property type="entry name" value="Nitroreductase"/>
    <property type="match status" value="2"/>
</dbReference>
<evidence type="ECO:0000256" key="4">
    <source>
        <dbReference type="ARBA" id="ARBA00022643"/>
    </source>
</evidence>
<comment type="cofactor">
    <cofactor evidence="1">
        <name>FMN</name>
        <dbReference type="ChEBI" id="CHEBI:58210"/>
    </cofactor>
</comment>
<dbReference type="Gene3D" id="3.40.109.10">
    <property type="entry name" value="NADH Oxidase"/>
    <property type="match status" value="1"/>
</dbReference>
<keyword evidence="4" id="KW-0288">FMN</keyword>
<evidence type="ECO:0000256" key="1">
    <source>
        <dbReference type="ARBA" id="ARBA00001917"/>
    </source>
</evidence>
<organism evidence="7 8">
    <name type="scientific">Thomasclavelia ramosa</name>
    <dbReference type="NCBI Taxonomy" id="1547"/>
    <lineage>
        <taxon>Bacteria</taxon>
        <taxon>Bacillati</taxon>
        <taxon>Bacillota</taxon>
        <taxon>Erysipelotrichia</taxon>
        <taxon>Erysipelotrichales</taxon>
        <taxon>Coprobacillaceae</taxon>
        <taxon>Thomasclavelia</taxon>
    </lineage>
</organism>
<dbReference type="AlphaFoldDB" id="A0A3E3E3B9"/>